<gene>
    <name evidence="4" type="ORF">SVUK_LOCUS11250</name>
</gene>
<feature type="region of interest" description="Disordered" evidence="1">
    <location>
        <begin position="147"/>
        <end position="173"/>
    </location>
</feature>
<proteinExistence type="predicted"/>
<evidence type="ECO:0000256" key="2">
    <source>
        <dbReference type="SAM" id="SignalP"/>
    </source>
</evidence>
<reference evidence="4 5" key="1">
    <citation type="submission" date="2018-11" db="EMBL/GenBank/DDBJ databases">
        <authorList>
            <consortium name="Pathogen Informatics"/>
        </authorList>
    </citation>
    <scope>NUCLEOTIDE SEQUENCE [LARGE SCALE GENOMIC DNA]</scope>
</reference>
<dbReference type="Pfam" id="PF00024">
    <property type="entry name" value="PAN_1"/>
    <property type="match status" value="1"/>
</dbReference>
<evidence type="ECO:0000256" key="1">
    <source>
        <dbReference type="SAM" id="MobiDB-lite"/>
    </source>
</evidence>
<accession>A0A3P7LAH1</accession>
<dbReference type="PROSITE" id="PS50948">
    <property type="entry name" value="PAN"/>
    <property type="match status" value="1"/>
</dbReference>
<evidence type="ECO:0000313" key="5">
    <source>
        <dbReference type="Proteomes" id="UP000270094"/>
    </source>
</evidence>
<evidence type="ECO:0000259" key="3">
    <source>
        <dbReference type="PROSITE" id="PS50948"/>
    </source>
</evidence>
<dbReference type="SUPFAM" id="SSF57414">
    <property type="entry name" value="Hairpin loop containing domain-like"/>
    <property type="match status" value="1"/>
</dbReference>
<dbReference type="Proteomes" id="UP000270094">
    <property type="component" value="Unassembled WGS sequence"/>
</dbReference>
<feature type="chain" id="PRO_5018298343" description="Apple domain-containing protein" evidence="2">
    <location>
        <begin position="28"/>
        <end position="231"/>
    </location>
</feature>
<dbReference type="AlphaFoldDB" id="A0A3P7LAH1"/>
<sequence length="231" mass="25553">MSVHYISVAMTAYCCTLVLFLSVSLNASQDFIDCFTSHRNVRVTCVKPAEKRSLLSASQCEELCLTLPKVCRTALFDAIENTCEIFSSPPLLGLDPDKSRRRQYRDVNTVSADKEKCAPALQPSIGCTYLIPREECFEDPKLSNYPSIGNMSPTEEKSVSGGREQRLEQKPPRDPFSAIPVEVVLPIVPDCPIGEKARVQIIDGVEVKDRLVTSNHDFCLDSGCVVDIGHI</sequence>
<evidence type="ECO:0000313" key="4">
    <source>
        <dbReference type="EMBL" id="VDM76252.1"/>
    </source>
</evidence>
<name>A0A3P7LAH1_STRVU</name>
<dbReference type="InterPro" id="IPR003609">
    <property type="entry name" value="Pan_app"/>
</dbReference>
<feature type="signal peptide" evidence="2">
    <location>
        <begin position="1"/>
        <end position="27"/>
    </location>
</feature>
<dbReference type="OrthoDB" id="5872041at2759"/>
<feature type="compositionally biased region" description="Basic and acidic residues" evidence="1">
    <location>
        <begin position="154"/>
        <end position="173"/>
    </location>
</feature>
<keyword evidence="2" id="KW-0732">Signal</keyword>
<organism evidence="4 5">
    <name type="scientific">Strongylus vulgaris</name>
    <name type="common">Blood worm</name>
    <dbReference type="NCBI Taxonomy" id="40348"/>
    <lineage>
        <taxon>Eukaryota</taxon>
        <taxon>Metazoa</taxon>
        <taxon>Ecdysozoa</taxon>
        <taxon>Nematoda</taxon>
        <taxon>Chromadorea</taxon>
        <taxon>Rhabditida</taxon>
        <taxon>Rhabditina</taxon>
        <taxon>Rhabditomorpha</taxon>
        <taxon>Strongyloidea</taxon>
        <taxon>Strongylidae</taxon>
        <taxon>Strongylus</taxon>
    </lineage>
</organism>
<dbReference type="EMBL" id="UYYB01096620">
    <property type="protein sequence ID" value="VDM76252.1"/>
    <property type="molecule type" value="Genomic_DNA"/>
</dbReference>
<keyword evidence="5" id="KW-1185">Reference proteome</keyword>
<protein>
    <recommendedName>
        <fullName evidence="3">Apple domain-containing protein</fullName>
    </recommendedName>
</protein>
<feature type="domain" description="Apple" evidence="3">
    <location>
        <begin position="34"/>
        <end position="109"/>
    </location>
</feature>